<keyword evidence="2" id="KW-0378">Hydrolase</keyword>
<dbReference type="PANTHER" id="PTHR10587">
    <property type="entry name" value="GLYCOSYL TRANSFERASE-RELATED"/>
    <property type="match status" value="1"/>
</dbReference>
<dbReference type="InterPro" id="IPR006311">
    <property type="entry name" value="TAT_signal"/>
</dbReference>
<evidence type="ECO:0000256" key="3">
    <source>
        <dbReference type="SAM" id="SignalP"/>
    </source>
</evidence>
<organism evidence="5 6">
    <name type="scientific">Streptomyces humicola</name>
    <dbReference type="NCBI Taxonomy" id="2953240"/>
    <lineage>
        <taxon>Bacteria</taxon>
        <taxon>Bacillati</taxon>
        <taxon>Actinomycetota</taxon>
        <taxon>Actinomycetes</taxon>
        <taxon>Kitasatosporales</taxon>
        <taxon>Streptomycetaceae</taxon>
        <taxon>Streptomyces</taxon>
    </lineage>
</organism>
<dbReference type="InterPro" id="IPR002509">
    <property type="entry name" value="NODB_dom"/>
</dbReference>
<accession>A0ABT1Q209</accession>
<dbReference type="PROSITE" id="PS51677">
    <property type="entry name" value="NODB"/>
    <property type="match status" value="1"/>
</dbReference>
<dbReference type="RefSeq" id="WP_255923005.1">
    <property type="nucleotide sequence ID" value="NZ_JANFNG010000028.1"/>
</dbReference>
<name>A0ABT1Q209_9ACTN</name>
<keyword evidence="6" id="KW-1185">Reference proteome</keyword>
<keyword evidence="3" id="KW-0732">Signal</keyword>
<dbReference type="SUPFAM" id="SSF88713">
    <property type="entry name" value="Glycoside hydrolase/deacetylase"/>
    <property type="match status" value="1"/>
</dbReference>
<dbReference type="CDD" id="cd10917">
    <property type="entry name" value="CE4_NodB_like_6s_7s"/>
    <property type="match status" value="1"/>
</dbReference>
<comment type="caution">
    <text evidence="5">The sequence shown here is derived from an EMBL/GenBank/DDBJ whole genome shotgun (WGS) entry which is preliminary data.</text>
</comment>
<protein>
    <submittedName>
        <fullName evidence="5">Polysaccharide deacetylase family protein</fullName>
    </submittedName>
</protein>
<evidence type="ECO:0000256" key="1">
    <source>
        <dbReference type="ARBA" id="ARBA00022723"/>
    </source>
</evidence>
<dbReference type="InterPro" id="IPR050248">
    <property type="entry name" value="Polysacc_deacetylase_ArnD"/>
</dbReference>
<sequence length="238" mass="25763">MNWRRVLITGAAAAVAMTPAGAVGAHAAAPRPAPNCLVTKCVALSFDDGPSRYTPQLLGTLEARHAVATFFLIGPHALAYRQDVLREYRDGDAIGDHTVHHPDLTKISSARVSYEINTAAQQIASITGHRPTMLRPPYGAWNARVRSLAGKAGLSVIMWNVDPQDWKYHNTPLIERRVLAAVRPGAIIEMHDTYATTPPAIPQILTTLKARGYSLVTLPQLFAKTGGMKPGVVYHHGP</sequence>
<dbReference type="PROSITE" id="PS51318">
    <property type="entry name" value="TAT"/>
    <property type="match status" value="1"/>
</dbReference>
<feature type="signal peptide" evidence="3">
    <location>
        <begin position="1"/>
        <end position="22"/>
    </location>
</feature>
<dbReference type="Gene3D" id="3.20.20.370">
    <property type="entry name" value="Glycoside hydrolase/deacetylase"/>
    <property type="match status" value="1"/>
</dbReference>
<reference evidence="5" key="1">
    <citation type="submission" date="2022-06" db="EMBL/GenBank/DDBJ databases">
        <title>Draft genome sequence of Streptomyces sp. RB6PN25 isolated from peat swamp forest in Thailand.</title>
        <authorList>
            <person name="Duangmal K."/>
            <person name="Klaysubun C."/>
        </authorList>
    </citation>
    <scope>NUCLEOTIDE SEQUENCE</scope>
    <source>
        <strain evidence="5">RB6PN25</strain>
    </source>
</reference>
<dbReference type="InterPro" id="IPR011330">
    <property type="entry name" value="Glyco_hydro/deAcase_b/a-brl"/>
</dbReference>
<dbReference type="PANTHER" id="PTHR10587:SF133">
    <property type="entry name" value="CHITIN DEACETYLASE 1-RELATED"/>
    <property type="match status" value="1"/>
</dbReference>
<evidence type="ECO:0000259" key="4">
    <source>
        <dbReference type="PROSITE" id="PS51677"/>
    </source>
</evidence>
<dbReference type="Pfam" id="PF01522">
    <property type="entry name" value="Polysacc_deac_1"/>
    <property type="match status" value="1"/>
</dbReference>
<dbReference type="Proteomes" id="UP001057702">
    <property type="component" value="Unassembled WGS sequence"/>
</dbReference>
<evidence type="ECO:0000256" key="2">
    <source>
        <dbReference type="ARBA" id="ARBA00022801"/>
    </source>
</evidence>
<evidence type="ECO:0000313" key="6">
    <source>
        <dbReference type="Proteomes" id="UP001057702"/>
    </source>
</evidence>
<proteinExistence type="predicted"/>
<evidence type="ECO:0000313" key="5">
    <source>
        <dbReference type="EMBL" id="MCQ4083969.1"/>
    </source>
</evidence>
<gene>
    <name evidence="5" type="ORF">NGB36_26125</name>
</gene>
<feature type="chain" id="PRO_5045329668" evidence="3">
    <location>
        <begin position="23"/>
        <end position="238"/>
    </location>
</feature>
<dbReference type="EMBL" id="JANFNG010000028">
    <property type="protein sequence ID" value="MCQ4083969.1"/>
    <property type="molecule type" value="Genomic_DNA"/>
</dbReference>
<keyword evidence="1" id="KW-0479">Metal-binding</keyword>
<feature type="domain" description="NodB homology" evidence="4">
    <location>
        <begin position="40"/>
        <end position="216"/>
    </location>
</feature>